<dbReference type="PANTHER" id="PTHR24221:SF248">
    <property type="entry name" value="ABC TRANSPORTER TRANSMEMBRANE REGION"/>
    <property type="match status" value="1"/>
</dbReference>
<dbReference type="SMART" id="SM00382">
    <property type="entry name" value="AAA"/>
    <property type="match status" value="1"/>
</dbReference>
<dbReference type="InterPro" id="IPR027417">
    <property type="entry name" value="P-loop_NTPase"/>
</dbReference>
<dbReference type="GO" id="GO:0005524">
    <property type="term" value="F:ATP binding"/>
    <property type="evidence" value="ECO:0007669"/>
    <property type="project" value="UniProtKB-KW"/>
</dbReference>
<feature type="transmembrane region" description="Helical" evidence="8">
    <location>
        <begin position="320"/>
        <end position="345"/>
    </location>
</feature>
<dbReference type="GO" id="GO:0140359">
    <property type="term" value="F:ABC-type transporter activity"/>
    <property type="evidence" value="ECO:0007669"/>
    <property type="project" value="InterPro"/>
</dbReference>
<evidence type="ECO:0000259" key="9">
    <source>
        <dbReference type="PROSITE" id="PS50893"/>
    </source>
</evidence>
<evidence type="ECO:0000256" key="2">
    <source>
        <dbReference type="ARBA" id="ARBA00022692"/>
    </source>
</evidence>
<dbReference type="CDD" id="cd18566">
    <property type="entry name" value="ABC_6TM_PrtD_LapB_HlyB_like"/>
    <property type="match status" value="1"/>
</dbReference>
<dbReference type="STRING" id="83401.SAMN05421742_101148"/>
<dbReference type="InterPro" id="IPR039421">
    <property type="entry name" value="Type_1_exporter"/>
</dbReference>
<dbReference type="Proteomes" id="UP000217076">
    <property type="component" value="Unassembled WGS sequence"/>
</dbReference>
<feature type="transmembrane region" description="Helical" evidence="8">
    <location>
        <begin position="213"/>
        <end position="235"/>
    </location>
</feature>
<name>A0A1G7TYJ2_9PROT</name>
<feature type="transmembrane region" description="Helical" evidence="8">
    <location>
        <begin position="247"/>
        <end position="264"/>
    </location>
</feature>
<keyword evidence="2 8" id="KW-0812">Transmembrane</keyword>
<dbReference type="Gene3D" id="1.20.1560.10">
    <property type="entry name" value="ABC transporter type 1, transmembrane domain"/>
    <property type="match status" value="1"/>
</dbReference>
<feature type="domain" description="ABC transporter" evidence="9">
    <location>
        <begin position="526"/>
        <end position="758"/>
    </location>
</feature>
<feature type="domain" description="ABC transmembrane type-1" evidence="10">
    <location>
        <begin position="214"/>
        <end position="492"/>
    </location>
</feature>
<dbReference type="InterPro" id="IPR003439">
    <property type="entry name" value="ABC_transporter-like_ATP-bd"/>
</dbReference>
<evidence type="ECO:0000256" key="5">
    <source>
        <dbReference type="ARBA" id="ARBA00022989"/>
    </source>
</evidence>
<keyword evidence="6 8" id="KW-0472">Membrane</keyword>
<evidence type="ECO:0000313" key="12">
    <source>
        <dbReference type="Proteomes" id="UP000217076"/>
    </source>
</evidence>
<keyword evidence="12" id="KW-1185">Reference proteome</keyword>
<feature type="transmembrane region" description="Helical" evidence="8">
    <location>
        <begin position="463"/>
        <end position="486"/>
    </location>
</feature>
<reference evidence="12" key="1">
    <citation type="submission" date="2016-10" db="EMBL/GenBank/DDBJ databases">
        <authorList>
            <person name="Varghese N."/>
            <person name="Submissions S."/>
        </authorList>
    </citation>
    <scope>NUCLEOTIDE SEQUENCE [LARGE SCALE GENOMIC DNA]</scope>
    <source>
        <strain evidence="12">930I</strain>
    </source>
</reference>
<keyword evidence="5 8" id="KW-1133">Transmembrane helix</keyword>
<dbReference type="SUPFAM" id="SSF52540">
    <property type="entry name" value="P-loop containing nucleoside triphosphate hydrolases"/>
    <property type="match status" value="1"/>
</dbReference>
<gene>
    <name evidence="11" type="ORF">SAMN05421742_101148</name>
</gene>
<evidence type="ECO:0000256" key="4">
    <source>
        <dbReference type="ARBA" id="ARBA00022840"/>
    </source>
</evidence>
<dbReference type="PROSITE" id="PS50893">
    <property type="entry name" value="ABC_TRANSPORTER_2"/>
    <property type="match status" value="1"/>
</dbReference>
<evidence type="ECO:0000256" key="6">
    <source>
        <dbReference type="ARBA" id="ARBA00023136"/>
    </source>
</evidence>
<dbReference type="GO" id="GO:0016887">
    <property type="term" value="F:ATP hydrolysis activity"/>
    <property type="evidence" value="ECO:0007669"/>
    <property type="project" value="InterPro"/>
</dbReference>
<dbReference type="GO" id="GO:0034040">
    <property type="term" value="F:ATPase-coupled lipid transmembrane transporter activity"/>
    <property type="evidence" value="ECO:0007669"/>
    <property type="project" value="TreeGrafter"/>
</dbReference>
<evidence type="ECO:0000313" key="11">
    <source>
        <dbReference type="EMBL" id="SDG40435.1"/>
    </source>
</evidence>
<dbReference type="SUPFAM" id="SSF90123">
    <property type="entry name" value="ABC transporter transmembrane region"/>
    <property type="match status" value="1"/>
</dbReference>
<protein>
    <submittedName>
        <fullName evidence="11">ATP-binding cassette, subfamily C/ATP-binding cassette, subfamily C, LapB</fullName>
    </submittedName>
</protein>
<dbReference type="Pfam" id="PF00005">
    <property type="entry name" value="ABC_tran"/>
    <property type="match status" value="1"/>
</dbReference>
<feature type="region of interest" description="Disordered" evidence="7">
    <location>
        <begin position="1"/>
        <end position="21"/>
    </location>
</feature>
<dbReference type="EMBL" id="FNCV01000001">
    <property type="protein sequence ID" value="SDG40435.1"/>
    <property type="molecule type" value="Genomic_DNA"/>
</dbReference>
<feature type="compositionally biased region" description="Low complexity" evidence="7">
    <location>
        <begin position="1"/>
        <end position="17"/>
    </location>
</feature>
<dbReference type="AlphaFoldDB" id="A0A1G7TYJ2"/>
<sequence length="758" mass="82528">MSPTPAQTPAQTVATTPDNDAGEALEQRLAERKAALPDFSHLDWRGAPTRREGLADAKTTELGGFSAASDLAACLLPLLNALNWRGDPRHVAEALPHFADTLDLTGLRNTLANLNYSSRFTRLSLHALDARLTPCLFVPERGPALVVLGHDAEGIRVYDGALAEYRTLTRPPRSLGTAYFFKAEEHDDHAARQAKRGWFWAVMDRFRPLVWQTLLVTFLSNLLMLVTPLFIMAVYDRVISTGSLSTLQYLLIGAAIALVGDALLKGIRARMIAYTGARLGHIIGNAVFQRILGLAPSFTERATIGAQVARLKDFENVREFFTGPLAMVSFEMPFVLIHITVIAVLGGWLALVPAAMILVMALLGVALFPIVKNRVGTAARLDSRRQEFVVEALSKTRALKRIGAEATWSQRYRDLSAQAGLAGFKAGQMSGIMAALAHGVTMLAGTATLGLGVLQVLAGNMSVGGLIAAMILVWRVLAPIQTAFLMTTQFEQIRASIRQIDSLMKLKGERDPDARVVPLPRFTGRVTFARVSIRYSNDADPALVGVSFQVEPGEVVAVIGPNGCGKSTLLKLIAGLYTPQAGNVRLDGVDIRQLDPLELRHGISYVPQVCKLYFGSIAQNLRLANPTASDIELYWACRQAEVLDDILALPEGFDTRVGDGRVEHLSSSLAQRISLARAYLKRAGIMLFDEPYNGLDFAGDRAFMKAVDSMRGQTTVFMVTHRPSHLKIADRILLLDGGYLRLAGPRDEVLAQLPQGLI</sequence>
<dbReference type="Gene3D" id="3.40.50.300">
    <property type="entry name" value="P-loop containing nucleotide triphosphate hydrolases"/>
    <property type="match status" value="1"/>
</dbReference>
<keyword evidence="4 11" id="KW-0067">ATP-binding</keyword>
<evidence type="ECO:0000256" key="3">
    <source>
        <dbReference type="ARBA" id="ARBA00022741"/>
    </source>
</evidence>
<dbReference type="Pfam" id="PF00664">
    <property type="entry name" value="ABC_membrane"/>
    <property type="match status" value="1"/>
</dbReference>
<evidence type="ECO:0000256" key="8">
    <source>
        <dbReference type="SAM" id="Phobius"/>
    </source>
</evidence>
<dbReference type="OrthoDB" id="9806127at2"/>
<feature type="transmembrane region" description="Helical" evidence="8">
    <location>
        <begin position="351"/>
        <end position="371"/>
    </location>
</feature>
<evidence type="ECO:0000256" key="7">
    <source>
        <dbReference type="SAM" id="MobiDB-lite"/>
    </source>
</evidence>
<evidence type="ECO:0000256" key="1">
    <source>
        <dbReference type="ARBA" id="ARBA00004651"/>
    </source>
</evidence>
<dbReference type="InterPro" id="IPR036640">
    <property type="entry name" value="ABC1_TM_sf"/>
</dbReference>
<dbReference type="InterPro" id="IPR011527">
    <property type="entry name" value="ABC1_TM_dom"/>
</dbReference>
<dbReference type="InterPro" id="IPR003593">
    <property type="entry name" value="AAA+_ATPase"/>
</dbReference>
<feature type="transmembrane region" description="Helical" evidence="8">
    <location>
        <begin position="435"/>
        <end position="457"/>
    </location>
</feature>
<accession>A0A1G7TYJ2</accession>
<dbReference type="GO" id="GO:0005886">
    <property type="term" value="C:plasma membrane"/>
    <property type="evidence" value="ECO:0007669"/>
    <property type="project" value="UniProtKB-SubCell"/>
</dbReference>
<organism evidence="11 12">
    <name type="scientific">Roseospirillum parvum</name>
    <dbReference type="NCBI Taxonomy" id="83401"/>
    <lineage>
        <taxon>Bacteria</taxon>
        <taxon>Pseudomonadati</taxon>
        <taxon>Pseudomonadota</taxon>
        <taxon>Alphaproteobacteria</taxon>
        <taxon>Rhodospirillales</taxon>
        <taxon>Rhodospirillaceae</taxon>
        <taxon>Roseospirillum</taxon>
    </lineage>
</organism>
<keyword evidence="3" id="KW-0547">Nucleotide-binding</keyword>
<dbReference type="PANTHER" id="PTHR24221">
    <property type="entry name" value="ATP-BINDING CASSETTE SUB-FAMILY B"/>
    <property type="match status" value="1"/>
</dbReference>
<comment type="subcellular location">
    <subcellularLocation>
        <location evidence="1">Cell membrane</location>
        <topology evidence="1">Multi-pass membrane protein</topology>
    </subcellularLocation>
</comment>
<proteinExistence type="predicted"/>
<evidence type="ECO:0000259" key="10">
    <source>
        <dbReference type="PROSITE" id="PS50929"/>
    </source>
</evidence>
<dbReference type="PROSITE" id="PS50929">
    <property type="entry name" value="ABC_TM1F"/>
    <property type="match status" value="1"/>
</dbReference>
<dbReference type="RefSeq" id="WP_092614020.1">
    <property type="nucleotide sequence ID" value="NZ_FNCV01000001.1"/>
</dbReference>